<accession>A0A561SL90</accession>
<evidence type="ECO:0008006" key="3">
    <source>
        <dbReference type="Google" id="ProtNLM"/>
    </source>
</evidence>
<dbReference type="EMBL" id="VIWU01000001">
    <property type="protein sequence ID" value="TWF75644.1"/>
    <property type="molecule type" value="Genomic_DNA"/>
</dbReference>
<dbReference type="Proteomes" id="UP000321261">
    <property type="component" value="Unassembled WGS sequence"/>
</dbReference>
<organism evidence="1 2">
    <name type="scientific">Pseudonocardia hierapolitana</name>
    <dbReference type="NCBI Taxonomy" id="1128676"/>
    <lineage>
        <taxon>Bacteria</taxon>
        <taxon>Bacillati</taxon>
        <taxon>Actinomycetota</taxon>
        <taxon>Actinomycetes</taxon>
        <taxon>Pseudonocardiales</taxon>
        <taxon>Pseudonocardiaceae</taxon>
        <taxon>Pseudonocardia</taxon>
    </lineage>
</organism>
<gene>
    <name evidence="1" type="ORF">FHX44_111528</name>
</gene>
<protein>
    <recommendedName>
        <fullName evidence="3">DUF4145 domain-containing protein</fullName>
    </recommendedName>
</protein>
<sequence length="120" mass="13792">MNSSDRFDLAEKLLDGRRLAGVWPRCAAWMIRLAVEHEIDAVWRRRRPEVLTCTRRSQLLALGVVLDAEIQHRATALWTALSRAAHHHHYELAPTAAELRSWLREARQLCADLNETKGMS</sequence>
<proteinExistence type="predicted"/>
<dbReference type="RefSeq" id="WP_147254814.1">
    <property type="nucleotide sequence ID" value="NZ_VIWU01000001.1"/>
</dbReference>
<reference evidence="1 2" key="1">
    <citation type="submission" date="2019-06" db="EMBL/GenBank/DDBJ databases">
        <title>Sequencing the genomes of 1000 actinobacteria strains.</title>
        <authorList>
            <person name="Klenk H.-P."/>
        </authorList>
    </citation>
    <scope>NUCLEOTIDE SEQUENCE [LARGE SCALE GENOMIC DNA]</scope>
    <source>
        <strain evidence="1 2">DSM 45671</strain>
    </source>
</reference>
<dbReference type="OrthoDB" id="4322177at2"/>
<comment type="caution">
    <text evidence="1">The sequence shown here is derived from an EMBL/GenBank/DDBJ whole genome shotgun (WGS) entry which is preliminary data.</text>
</comment>
<dbReference type="AlphaFoldDB" id="A0A561SL90"/>
<evidence type="ECO:0000313" key="2">
    <source>
        <dbReference type="Proteomes" id="UP000321261"/>
    </source>
</evidence>
<name>A0A561SL90_9PSEU</name>
<keyword evidence="2" id="KW-1185">Reference proteome</keyword>
<evidence type="ECO:0000313" key="1">
    <source>
        <dbReference type="EMBL" id="TWF75644.1"/>
    </source>
</evidence>